<evidence type="ECO:0000313" key="5">
    <source>
        <dbReference type="EMBL" id="CAH1851908.1"/>
    </source>
</evidence>
<dbReference type="InterPro" id="IPR036390">
    <property type="entry name" value="WH_DNA-bd_sf"/>
</dbReference>
<feature type="domain" description="HTH arsR-type" evidence="4">
    <location>
        <begin position="1"/>
        <end position="70"/>
    </location>
</feature>
<gene>
    <name evidence="5" type="primary">nmtR</name>
    <name evidence="5" type="ORF">LMG032447_00437</name>
</gene>
<reference evidence="5" key="1">
    <citation type="submission" date="2022-03" db="EMBL/GenBank/DDBJ databases">
        <authorList>
            <person name="Hettiarachchi G."/>
        </authorList>
    </citation>
    <scope>NUCLEOTIDE SEQUENCE</scope>
    <source>
        <strain evidence="5">LMG 32447</strain>
    </source>
</reference>
<proteinExistence type="predicted"/>
<dbReference type="SUPFAM" id="SSF46785">
    <property type="entry name" value="Winged helix' DNA-binding domain"/>
    <property type="match status" value="1"/>
</dbReference>
<accession>A0ABM9D1R9</accession>
<dbReference type="InterPro" id="IPR011991">
    <property type="entry name" value="ArsR-like_HTH"/>
</dbReference>
<comment type="caution">
    <text evidence="5">The sequence shown here is derived from an EMBL/GenBank/DDBJ whole genome shotgun (WGS) entry which is preliminary data.</text>
</comment>
<evidence type="ECO:0000313" key="6">
    <source>
        <dbReference type="Proteomes" id="UP000838102"/>
    </source>
</evidence>
<dbReference type="CDD" id="cd00090">
    <property type="entry name" value="HTH_ARSR"/>
    <property type="match status" value="1"/>
</dbReference>
<evidence type="ECO:0000259" key="4">
    <source>
        <dbReference type="PROSITE" id="PS50987"/>
    </source>
</evidence>
<dbReference type="SMART" id="SM00418">
    <property type="entry name" value="HTH_ARSR"/>
    <property type="match status" value="1"/>
</dbReference>
<keyword evidence="1" id="KW-0805">Transcription regulation</keyword>
<name>A0ABM9D1R9_9LACO</name>
<dbReference type="PANTHER" id="PTHR43132">
    <property type="entry name" value="ARSENICAL RESISTANCE OPERON REPRESSOR ARSR-RELATED"/>
    <property type="match status" value="1"/>
</dbReference>
<keyword evidence="3" id="KW-0804">Transcription</keyword>
<evidence type="ECO:0000256" key="1">
    <source>
        <dbReference type="ARBA" id="ARBA00023015"/>
    </source>
</evidence>
<keyword evidence="2" id="KW-0238">DNA-binding</keyword>
<dbReference type="Gene3D" id="1.10.10.10">
    <property type="entry name" value="Winged helix-like DNA-binding domain superfamily/Winged helix DNA-binding domain"/>
    <property type="match status" value="1"/>
</dbReference>
<dbReference type="EMBL" id="CAKOEU010000002">
    <property type="protein sequence ID" value="CAH1851908.1"/>
    <property type="molecule type" value="Genomic_DNA"/>
</dbReference>
<dbReference type="Proteomes" id="UP000838102">
    <property type="component" value="Unassembled WGS sequence"/>
</dbReference>
<dbReference type="InterPro" id="IPR051011">
    <property type="entry name" value="Metal_resp_trans_reg"/>
</dbReference>
<keyword evidence="6" id="KW-1185">Reference proteome</keyword>
<dbReference type="InterPro" id="IPR001845">
    <property type="entry name" value="HTH_ArsR_DNA-bd_dom"/>
</dbReference>
<sequence>MLLEKEPLSVSQIVTALKLEQSMVSHQLSLLRKHQLLTTQRDGKKIRYSLTDPHILAVVEMAYEHSAHVVLHQDHHYSYQKDQ</sequence>
<evidence type="ECO:0000256" key="3">
    <source>
        <dbReference type="ARBA" id="ARBA00023163"/>
    </source>
</evidence>
<dbReference type="Pfam" id="PF01022">
    <property type="entry name" value="HTH_5"/>
    <property type="match status" value="1"/>
</dbReference>
<dbReference type="InterPro" id="IPR036388">
    <property type="entry name" value="WH-like_DNA-bd_sf"/>
</dbReference>
<dbReference type="PROSITE" id="PS50987">
    <property type="entry name" value="HTH_ARSR_2"/>
    <property type="match status" value="1"/>
</dbReference>
<organism evidence="5 6">
    <name type="scientific">Convivina praedatoris</name>
    <dbReference type="NCBI Taxonomy" id="2880963"/>
    <lineage>
        <taxon>Bacteria</taxon>
        <taxon>Bacillati</taxon>
        <taxon>Bacillota</taxon>
        <taxon>Bacilli</taxon>
        <taxon>Lactobacillales</taxon>
        <taxon>Lactobacillaceae</taxon>
        <taxon>Convivina</taxon>
    </lineage>
</organism>
<dbReference type="NCBIfam" id="NF033788">
    <property type="entry name" value="HTH_metalloreg"/>
    <property type="match status" value="1"/>
</dbReference>
<protein>
    <submittedName>
        <fullName evidence="5">HTH-type transcriptional regulator NmtR</fullName>
    </submittedName>
</protein>
<dbReference type="PANTHER" id="PTHR43132:SF6">
    <property type="entry name" value="HTH-TYPE TRANSCRIPTIONAL REPRESSOR CZRA"/>
    <property type="match status" value="1"/>
</dbReference>
<evidence type="ECO:0000256" key="2">
    <source>
        <dbReference type="ARBA" id="ARBA00023125"/>
    </source>
</evidence>